<comment type="caution">
    <text evidence="4">The sequence shown here is derived from an EMBL/GenBank/DDBJ whole genome shotgun (WGS) entry which is preliminary data.</text>
</comment>
<evidence type="ECO:0000313" key="5">
    <source>
        <dbReference type="Proteomes" id="UP000281498"/>
    </source>
</evidence>
<dbReference type="AlphaFoldDB" id="A0A3A9KDV2"/>
<organism evidence="4 5">
    <name type="scientific">Salipaludibacillus neizhouensis</name>
    <dbReference type="NCBI Taxonomy" id="885475"/>
    <lineage>
        <taxon>Bacteria</taxon>
        <taxon>Bacillati</taxon>
        <taxon>Bacillota</taxon>
        <taxon>Bacilli</taxon>
        <taxon>Bacillales</taxon>
        <taxon>Bacillaceae</taxon>
    </lineage>
</organism>
<dbReference type="InterPro" id="IPR036291">
    <property type="entry name" value="NAD(P)-bd_dom_sf"/>
</dbReference>
<evidence type="ECO:0000313" key="4">
    <source>
        <dbReference type="EMBL" id="RKL65655.1"/>
    </source>
</evidence>
<dbReference type="Pfam" id="PF02826">
    <property type="entry name" value="2-Hacid_dh_C"/>
    <property type="match status" value="1"/>
</dbReference>
<sequence length="313" mass="35846">MLINNILFASPMHNELEILLKDKEVYQRKQFRFCSEENVTTEDYKWADAFVSFKRPGNFLFENIKWVHSLGAGVDKLLDDSEWKKDVLLTRTISSFGQKISEYCLSYILRDTQNHEKYSEMNVKNDWNPIPPIPMHEKHVVIYGTGVIGQEVAKSLSYFGVKVDGVSLSGNANEHFKNVYSSKSDYFRVLSKADYMINTMPLTKDTKLLFNTSLFSQCTNTVFINVGRGESVDNHALLEALDSGNINSAILDVFQEEPLPKKDMFWTHSRVIVTPHISAVTTPEEGLDCFLDTLYTIDTDRIPSNIVDVEKRF</sequence>
<dbReference type="RefSeq" id="WP_110935961.1">
    <property type="nucleotide sequence ID" value="NZ_KZ614146.1"/>
</dbReference>
<dbReference type="SUPFAM" id="SSF51735">
    <property type="entry name" value="NAD(P)-binding Rossmann-fold domains"/>
    <property type="match status" value="1"/>
</dbReference>
<feature type="domain" description="D-isomer specific 2-hydroxyacid dehydrogenase NAD-binding" evidence="3">
    <location>
        <begin position="106"/>
        <end position="278"/>
    </location>
</feature>
<name>A0A3A9KDV2_9BACI</name>
<keyword evidence="5" id="KW-1185">Reference proteome</keyword>
<evidence type="ECO:0000256" key="2">
    <source>
        <dbReference type="ARBA" id="ARBA00023027"/>
    </source>
</evidence>
<reference evidence="4 5" key="1">
    <citation type="submission" date="2017-10" db="EMBL/GenBank/DDBJ databases">
        <title>Bacillus sp. nov., a halophilic bacterium isolated from a Keqin Lake.</title>
        <authorList>
            <person name="Wang H."/>
        </authorList>
    </citation>
    <scope>NUCLEOTIDE SEQUENCE [LARGE SCALE GENOMIC DNA]</scope>
    <source>
        <strain evidence="4 5">KCTC 13187</strain>
    </source>
</reference>
<dbReference type="EMBL" id="PDOE01000013">
    <property type="protein sequence ID" value="RKL65655.1"/>
    <property type="molecule type" value="Genomic_DNA"/>
</dbReference>
<proteinExistence type="predicted"/>
<dbReference type="GO" id="GO:0051287">
    <property type="term" value="F:NAD binding"/>
    <property type="evidence" value="ECO:0007669"/>
    <property type="project" value="InterPro"/>
</dbReference>
<evidence type="ECO:0000256" key="1">
    <source>
        <dbReference type="ARBA" id="ARBA00023002"/>
    </source>
</evidence>
<dbReference type="GO" id="GO:0016491">
    <property type="term" value="F:oxidoreductase activity"/>
    <property type="evidence" value="ECO:0007669"/>
    <property type="project" value="UniProtKB-KW"/>
</dbReference>
<dbReference type="InterPro" id="IPR006140">
    <property type="entry name" value="D-isomer_DH_NAD-bd"/>
</dbReference>
<protein>
    <submittedName>
        <fullName evidence="4">Dihydrofolate reductase</fullName>
    </submittedName>
</protein>
<dbReference type="Gene3D" id="3.40.50.720">
    <property type="entry name" value="NAD(P)-binding Rossmann-like Domain"/>
    <property type="match status" value="2"/>
</dbReference>
<gene>
    <name evidence="4" type="ORF">CR203_19440</name>
</gene>
<dbReference type="PANTHER" id="PTHR43333:SF1">
    <property type="entry name" value="D-ISOMER SPECIFIC 2-HYDROXYACID DEHYDROGENASE NAD-BINDING DOMAIN-CONTAINING PROTEIN"/>
    <property type="match status" value="1"/>
</dbReference>
<dbReference type="Proteomes" id="UP000281498">
    <property type="component" value="Unassembled WGS sequence"/>
</dbReference>
<keyword evidence="1" id="KW-0560">Oxidoreductase</keyword>
<evidence type="ECO:0000259" key="3">
    <source>
        <dbReference type="Pfam" id="PF02826"/>
    </source>
</evidence>
<dbReference type="OrthoDB" id="9805416at2"/>
<accession>A0A3A9KDV2</accession>
<dbReference type="CDD" id="cd05300">
    <property type="entry name" value="2-Hacid_dh_1"/>
    <property type="match status" value="1"/>
</dbReference>
<keyword evidence="2" id="KW-0520">NAD</keyword>
<dbReference type="PANTHER" id="PTHR43333">
    <property type="entry name" value="2-HACID_DH_C DOMAIN-CONTAINING PROTEIN"/>
    <property type="match status" value="1"/>
</dbReference>